<evidence type="ECO:0000313" key="2">
    <source>
        <dbReference type="EMBL" id="KAF2216972.1"/>
    </source>
</evidence>
<keyword evidence="3" id="KW-1185">Reference proteome</keyword>
<reference evidence="2" key="1">
    <citation type="journal article" date="2020" name="Stud. Mycol.">
        <title>101 Dothideomycetes genomes: a test case for predicting lifestyles and emergence of pathogens.</title>
        <authorList>
            <person name="Haridas S."/>
            <person name="Albert R."/>
            <person name="Binder M."/>
            <person name="Bloem J."/>
            <person name="Labutti K."/>
            <person name="Salamov A."/>
            <person name="Andreopoulos B."/>
            <person name="Baker S."/>
            <person name="Barry K."/>
            <person name="Bills G."/>
            <person name="Bluhm B."/>
            <person name="Cannon C."/>
            <person name="Castanera R."/>
            <person name="Culley D."/>
            <person name="Daum C."/>
            <person name="Ezra D."/>
            <person name="Gonzalez J."/>
            <person name="Henrissat B."/>
            <person name="Kuo A."/>
            <person name="Liang C."/>
            <person name="Lipzen A."/>
            <person name="Lutzoni F."/>
            <person name="Magnuson J."/>
            <person name="Mondo S."/>
            <person name="Nolan M."/>
            <person name="Ohm R."/>
            <person name="Pangilinan J."/>
            <person name="Park H.-J."/>
            <person name="Ramirez L."/>
            <person name="Alfaro M."/>
            <person name="Sun H."/>
            <person name="Tritt A."/>
            <person name="Yoshinaga Y."/>
            <person name="Zwiers L.-H."/>
            <person name="Turgeon B."/>
            <person name="Goodwin S."/>
            <person name="Spatafora J."/>
            <person name="Crous P."/>
            <person name="Grigoriev I."/>
        </authorList>
    </citation>
    <scope>NUCLEOTIDE SEQUENCE</scope>
    <source>
        <strain evidence="2">SCOH1-5</strain>
    </source>
</reference>
<proteinExistence type="predicted"/>
<feature type="region of interest" description="Disordered" evidence="1">
    <location>
        <begin position="79"/>
        <end position="144"/>
    </location>
</feature>
<organism evidence="2 3">
    <name type="scientific">Cercospora zeae-maydis SCOH1-5</name>
    <dbReference type="NCBI Taxonomy" id="717836"/>
    <lineage>
        <taxon>Eukaryota</taxon>
        <taxon>Fungi</taxon>
        <taxon>Dikarya</taxon>
        <taxon>Ascomycota</taxon>
        <taxon>Pezizomycotina</taxon>
        <taxon>Dothideomycetes</taxon>
        <taxon>Dothideomycetidae</taxon>
        <taxon>Mycosphaerellales</taxon>
        <taxon>Mycosphaerellaceae</taxon>
        <taxon>Cercospora</taxon>
    </lineage>
</organism>
<dbReference type="AlphaFoldDB" id="A0A6A6FU00"/>
<feature type="region of interest" description="Disordered" evidence="1">
    <location>
        <begin position="1"/>
        <end position="31"/>
    </location>
</feature>
<name>A0A6A6FU00_9PEZI</name>
<protein>
    <submittedName>
        <fullName evidence="2">Uncharacterized protein</fullName>
    </submittedName>
</protein>
<dbReference type="EMBL" id="ML992663">
    <property type="protein sequence ID" value="KAF2216972.1"/>
    <property type="molecule type" value="Genomic_DNA"/>
</dbReference>
<evidence type="ECO:0000256" key="1">
    <source>
        <dbReference type="SAM" id="MobiDB-lite"/>
    </source>
</evidence>
<accession>A0A6A6FU00</accession>
<evidence type="ECO:0000313" key="3">
    <source>
        <dbReference type="Proteomes" id="UP000799539"/>
    </source>
</evidence>
<dbReference type="OrthoDB" id="5419922at2759"/>
<dbReference type="Proteomes" id="UP000799539">
    <property type="component" value="Unassembled WGS sequence"/>
</dbReference>
<gene>
    <name evidence="2" type="ORF">CERZMDRAFT_89745</name>
</gene>
<feature type="compositionally biased region" description="Polar residues" evidence="1">
    <location>
        <begin position="104"/>
        <end position="120"/>
    </location>
</feature>
<sequence length="197" mass="20749">MPVQSTDMVPGTLNEAAPTTWPKPSGKTASSASFSVGVLSLGVASFLSQPNLDTYRSEQDPFKDTTALADSTTISLSFGASERSSAHGGQIKSASQPAPDRGTAPQSQLEGRSVWRSPQSVKAPEFEENEENNEETVISDLSFGPPNVHLESLSESLPSCSDAQPVQQISGCDSQELRSTINNIVVDILGAAASFSF</sequence>